<dbReference type="GO" id="GO:0016717">
    <property type="term" value="F:oxidoreductase activity, acting on paired donors, with oxidation of a pair of donors resulting in the reduction of molecular oxygen to two molecules of water"/>
    <property type="evidence" value="ECO:0007669"/>
    <property type="project" value="InterPro"/>
</dbReference>
<feature type="transmembrane region" description="Helical" evidence="12">
    <location>
        <begin position="47"/>
        <end position="67"/>
    </location>
</feature>
<dbReference type="Proteomes" id="UP000254893">
    <property type="component" value="Unassembled WGS sequence"/>
</dbReference>
<dbReference type="AlphaFoldDB" id="A0A380BPA1"/>
<reference evidence="14 15" key="1">
    <citation type="submission" date="2018-06" db="EMBL/GenBank/DDBJ databases">
        <authorList>
            <consortium name="Pathogen Informatics"/>
            <person name="Doyle S."/>
        </authorList>
    </citation>
    <scope>NUCLEOTIDE SEQUENCE [LARGE SCALE GENOMIC DNA]</scope>
    <source>
        <strain evidence="14 15">NCTC11388</strain>
    </source>
</reference>
<keyword evidence="10 12" id="KW-0472">Membrane</keyword>
<evidence type="ECO:0000256" key="2">
    <source>
        <dbReference type="ARBA" id="ARBA00008749"/>
    </source>
</evidence>
<organism evidence="14 15">
    <name type="scientific">Sphingobacterium spiritivorum</name>
    <name type="common">Flavobacterium spiritivorum</name>
    <dbReference type="NCBI Taxonomy" id="258"/>
    <lineage>
        <taxon>Bacteria</taxon>
        <taxon>Pseudomonadati</taxon>
        <taxon>Bacteroidota</taxon>
        <taxon>Sphingobacteriia</taxon>
        <taxon>Sphingobacteriales</taxon>
        <taxon>Sphingobacteriaceae</taxon>
        <taxon>Sphingobacterium</taxon>
    </lineage>
</organism>
<gene>
    <name evidence="14" type="ORF">NCTC11388_01471</name>
</gene>
<dbReference type="EMBL" id="UGYW01000002">
    <property type="protein sequence ID" value="SUJ04670.1"/>
    <property type="molecule type" value="Genomic_DNA"/>
</dbReference>
<keyword evidence="6 12" id="KW-1133">Transmembrane helix</keyword>
<evidence type="ECO:0000256" key="12">
    <source>
        <dbReference type="SAM" id="Phobius"/>
    </source>
</evidence>
<sequence length="375" mass="43673">MSFLDHVLQRPSYGWKDDNGNLIKPTKGQIFKEFFSRLNIVKDKHNWLPFFSWLKVFCLIPFFFIFLTNYLSWGTLIAAFVYSMIIMGTHGTIWHHRYCTHGAYKFKNGFWRFFTQNLTINVIPEEIYVISHHVHHAKSDQPGDPYNAQAGFLYCFLADVNHQPIAKDLSESDYNRVKLLMKHTGVPANTYTQYQKWGSYVNPGYAVLSWVLNWSFWYLAFYLMGGHALACSLFGAAGFWAVGVRTFNYEGHAKGEDKQREGTDFSENDKSINQLWPGIVAGEWHNNHHLFPKSARSGFQPHQVDLAWYYIKLLHQVGAVSSYRDDKKRFYDQYHNPYLKIKAEQKANLSRIKKEQLIAAPVIKLDSTVKQDLTK</sequence>
<dbReference type="PANTHER" id="PTHR11351:SF31">
    <property type="entry name" value="DESATURASE 1, ISOFORM A-RELATED"/>
    <property type="match status" value="1"/>
</dbReference>
<keyword evidence="3" id="KW-0444">Lipid biosynthesis</keyword>
<evidence type="ECO:0000256" key="11">
    <source>
        <dbReference type="ARBA" id="ARBA00023160"/>
    </source>
</evidence>
<evidence type="ECO:0000313" key="14">
    <source>
        <dbReference type="EMBL" id="SUJ04670.1"/>
    </source>
</evidence>
<dbReference type="RefSeq" id="WP_115169645.1">
    <property type="nucleotide sequence ID" value="NZ_UGYW01000002.1"/>
</dbReference>
<evidence type="ECO:0000313" key="15">
    <source>
        <dbReference type="Proteomes" id="UP000254893"/>
    </source>
</evidence>
<keyword evidence="5" id="KW-0276">Fatty acid metabolism</keyword>
<evidence type="ECO:0000256" key="6">
    <source>
        <dbReference type="ARBA" id="ARBA00022989"/>
    </source>
</evidence>
<protein>
    <submittedName>
        <fullName evidence="14">Fatty acid desaturase</fullName>
    </submittedName>
</protein>
<keyword evidence="7" id="KW-0560">Oxidoreductase</keyword>
<evidence type="ECO:0000256" key="3">
    <source>
        <dbReference type="ARBA" id="ARBA00022516"/>
    </source>
</evidence>
<evidence type="ECO:0000256" key="9">
    <source>
        <dbReference type="ARBA" id="ARBA00023098"/>
    </source>
</evidence>
<evidence type="ECO:0000256" key="8">
    <source>
        <dbReference type="ARBA" id="ARBA00023004"/>
    </source>
</evidence>
<evidence type="ECO:0000259" key="13">
    <source>
        <dbReference type="Pfam" id="PF00487"/>
    </source>
</evidence>
<feature type="domain" description="Fatty acid desaturase" evidence="13">
    <location>
        <begin position="72"/>
        <end position="316"/>
    </location>
</feature>
<dbReference type="Pfam" id="PF00487">
    <property type="entry name" value="FA_desaturase"/>
    <property type="match status" value="1"/>
</dbReference>
<feature type="transmembrane region" description="Helical" evidence="12">
    <location>
        <begin position="73"/>
        <end position="94"/>
    </location>
</feature>
<feature type="transmembrane region" description="Helical" evidence="12">
    <location>
        <begin position="216"/>
        <end position="242"/>
    </location>
</feature>
<evidence type="ECO:0000256" key="5">
    <source>
        <dbReference type="ARBA" id="ARBA00022832"/>
    </source>
</evidence>
<keyword evidence="8" id="KW-0408">Iron</keyword>
<comment type="subcellular location">
    <subcellularLocation>
        <location evidence="1">Membrane</location>
        <topology evidence="1">Multi-pass membrane protein</topology>
    </subcellularLocation>
</comment>
<proteinExistence type="inferred from homology"/>
<evidence type="ECO:0000256" key="10">
    <source>
        <dbReference type="ARBA" id="ARBA00023136"/>
    </source>
</evidence>
<keyword evidence="4 12" id="KW-0812">Transmembrane</keyword>
<evidence type="ECO:0000256" key="1">
    <source>
        <dbReference type="ARBA" id="ARBA00004141"/>
    </source>
</evidence>
<evidence type="ECO:0000256" key="7">
    <source>
        <dbReference type="ARBA" id="ARBA00023002"/>
    </source>
</evidence>
<accession>A0A380BPA1</accession>
<keyword evidence="9" id="KW-0443">Lipid metabolism</keyword>
<dbReference type="InterPro" id="IPR005804">
    <property type="entry name" value="FA_desaturase_dom"/>
</dbReference>
<dbReference type="GO" id="GO:0016020">
    <property type="term" value="C:membrane"/>
    <property type="evidence" value="ECO:0007669"/>
    <property type="project" value="UniProtKB-SubCell"/>
</dbReference>
<dbReference type="GO" id="GO:0006633">
    <property type="term" value="P:fatty acid biosynthetic process"/>
    <property type="evidence" value="ECO:0007669"/>
    <property type="project" value="UniProtKB-KW"/>
</dbReference>
<keyword evidence="11" id="KW-0275">Fatty acid biosynthesis</keyword>
<dbReference type="InterPro" id="IPR015876">
    <property type="entry name" value="Acyl-CoA_DS"/>
</dbReference>
<evidence type="ECO:0000256" key="4">
    <source>
        <dbReference type="ARBA" id="ARBA00022692"/>
    </source>
</evidence>
<dbReference type="PANTHER" id="PTHR11351">
    <property type="entry name" value="ACYL-COA DESATURASE"/>
    <property type="match status" value="1"/>
</dbReference>
<name>A0A380BPA1_SPHSI</name>
<comment type="similarity">
    <text evidence="2">Belongs to the fatty acid desaturase type 2 family.</text>
</comment>